<comment type="caution">
    <text evidence="10">The sequence shown here is derived from an EMBL/GenBank/DDBJ whole genome shotgun (WGS) entry which is preliminary data.</text>
</comment>
<dbReference type="PANTHER" id="PTHR32089:SF112">
    <property type="entry name" value="LYSOZYME-LIKE PROTEIN-RELATED"/>
    <property type="match status" value="1"/>
</dbReference>
<protein>
    <recommendedName>
        <fullName evidence="12">Methyl-accepting chemotaxis protein</fullName>
    </recommendedName>
</protein>
<keyword evidence="3 5" id="KW-0807">Transducer</keyword>
<evidence type="ECO:0000256" key="5">
    <source>
        <dbReference type="PROSITE-ProRule" id="PRU00284"/>
    </source>
</evidence>
<evidence type="ECO:0000256" key="6">
    <source>
        <dbReference type="SAM" id="Phobius"/>
    </source>
</evidence>
<dbReference type="SMART" id="SM00283">
    <property type="entry name" value="MA"/>
    <property type="match status" value="1"/>
</dbReference>
<gene>
    <name evidence="10" type="ORF">GMJLKIPL_4046</name>
</gene>
<sequence>MKMFNDIKLLGKLAVPTALVLAVAIGLVMMGRSGIERLKATTQEIVDVRATRATVALQMAHAVNEATIQEKNIIIETRSDAMAGYEAQYRQAQRNALAAADRLIALADTPERRSINEGIRGLIAAYFALCDRSVAFGLRNENDAAFKLSAGEGREARQKAVEAVTKRVEANMRDLMTAKAQAEEVASSASWSLTLIAVGGLALAVAALAAIAVLGVSRPLSGMAAALDALAQGDLGVAVVGTERRDEVGSLARSLQVFKDNALRARDLAAAQAAEAEAKLRRAALLDGLTRTLEAKVSDLTRGLSGAAGEMQATATAMADTADLGARQSVAVAGAAQQTSANVQTVAAASEEMSASIQEIVHQVTQSSHIAGQAVEDARRTDATVQRLAGTAERISSVVSVISSIAAQTNLLALNATIEAARAGEAGRGFAVVATEVKELAGQTTRATEEISGQIAEIQTATREAVSDIQRIGQVIAEMARYSTSIAAAMEEQGAATQEITRNVQEAARGTEQVTSNIAELRQGASTTGTAAAQVLHAAQELSHHSANLAQEVGQFLSEMKAA</sequence>
<evidence type="ECO:0000256" key="1">
    <source>
        <dbReference type="ARBA" id="ARBA00004429"/>
    </source>
</evidence>
<dbReference type="Proteomes" id="UP001055153">
    <property type="component" value="Unassembled WGS sequence"/>
</dbReference>
<dbReference type="Gene3D" id="1.10.287.950">
    <property type="entry name" value="Methyl-accepting chemotaxis protein"/>
    <property type="match status" value="1"/>
</dbReference>
<dbReference type="PRINTS" id="PR00260">
    <property type="entry name" value="CHEMTRNSDUCR"/>
</dbReference>
<dbReference type="SMART" id="SM00304">
    <property type="entry name" value="HAMP"/>
    <property type="match status" value="1"/>
</dbReference>
<comment type="similarity">
    <text evidence="4">Belongs to the methyl-accepting chemotaxis (MCP) protein family.</text>
</comment>
<feature type="domain" description="T-SNARE coiled-coil homology" evidence="8">
    <location>
        <begin position="459"/>
        <end position="521"/>
    </location>
</feature>
<dbReference type="EMBL" id="BPQQ01000047">
    <property type="protein sequence ID" value="GJE02102.1"/>
    <property type="molecule type" value="Genomic_DNA"/>
</dbReference>
<evidence type="ECO:0000259" key="7">
    <source>
        <dbReference type="PROSITE" id="PS50111"/>
    </source>
</evidence>
<dbReference type="InterPro" id="IPR004089">
    <property type="entry name" value="MCPsignal_dom"/>
</dbReference>
<dbReference type="PROSITE" id="PS50192">
    <property type="entry name" value="T_SNARE"/>
    <property type="match status" value="1"/>
</dbReference>
<evidence type="ECO:0000256" key="3">
    <source>
        <dbReference type="ARBA" id="ARBA00023224"/>
    </source>
</evidence>
<dbReference type="PROSITE" id="PS50885">
    <property type="entry name" value="HAMP"/>
    <property type="match status" value="1"/>
</dbReference>
<dbReference type="CDD" id="cd06225">
    <property type="entry name" value="HAMP"/>
    <property type="match status" value="1"/>
</dbReference>
<dbReference type="Pfam" id="PF00015">
    <property type="entry name" value="MCPsignal"/>
    <property type="match status" value="1"/>
</dbReference>
<dbReference type="Pfam" id="PF00672">
    <property type="entry name" value="HAMP"/>
    <property type="match status" value="1"/>
</dbReference>
<feature type="transmembrane region" description="Helical" evidence="6">
    <location>
        <begin position="191"/>
        <end position="214"/>
    </location>
</feature>
<evidence type="ECO:0000259" key="8">
    <source>
        <dbReference type="PROSITE" id="PS50192"/>
    </source>
</evidence>
<dbReference type="Gene3D" id="6.10.340.10">
    <property type="match status" value="1"/>
</dbReference>
<keyword evidence="2" id="KW-0997">Cell inner membrane</keyword>
<evidence type="ECO:0000313" key="10">
    <source>
        <dbReference type="EMBL" id="GJE02102.1"/>
    </source>
</evidence>
<dbReference type="InterPro" id="IPR000727">
    <property type="entry name" value="T_SNARE_dom"/>
</dbReference>
<dbReference type="InterPro" id="IPR003660">
    <property type="entry name" value="HAMP_dom"/>
</dbReference>
<evidence type="ECO:0000256" key="4">
    <source>
        <dbReference type="ARBA" id="ARBA00029447"/>
    </source>
</evidence>
<reference evidence="10" key="1">
    <citation type="journal article" date="2021" name="Front. Microbiol.">
        <title>Comprehensive Comparative Genomics and Phenotyping of Methylobacterium Species.</title>
        <authorList>
            <person name="Alessa O."/>
            <person name="Ogura Y."/>
            <person name="Fujitani Y."/>
            <person name="Takami H."/>
            <person name="Hayashi T."/>
            <person name="Sahin N."/>
            <person name="Tani A."/>
        </authorList>
    </citation>
    <scope>NUCLEOTIDE SEQUENCE</scope>
    <source>
        <strain evidence="10">DSM 17168</strain>
    </source>
</reference>
<feature type="domain" description="Methyl-accepting transducer" evidence="7">
    <location>
        <begin position="307"/>
        <end position="529"/>
    </location>
</feature>
<dbReference type="PROSITE" id="PS50111">
    <property type="entry name" value="CHEMOTAXIS_TRANSDUC_2"/>
    <property type="match status" value="1"/>
</dbReference>
<keyword evidence="6" id="KW-1133">Transmembrane helix</keyword>
<feature type="domain" description="HAMP" evidence="9">
    <location>
        <begin position="214"/>
        <end position="267"/>
    </location>
</feature>
<keyword evidence="6" id="KW-0472">Membrane</keyword>
<reference evidence="10" key="2">
    <citation type="submission" date="2021-08" db="EMBL/GenBank/DDBJ databases">
        <authorList>
            <person name="Tani A."/>
            <person name="Ola A."/>
            <person name="Ogura Y."/>
            <person name="Katsura K."/>
            <person name="Hayashi T."/>
        </authorList>
    </citation>
    <scope>NUCLEOTIDE SEQUENCE</scope>
    <source>
        <strain evidence="10">DSM 17168</strain>
    </source>
</reference>
<dbReference type="RefSeq" id="WP_238237481.1">
    <property type="nucleotide sequence ID" value="NZ_BPQQ01000047.1"/>
</dbReference>
<evidence type="ECO:0000259" key="9">
    <source>
        <dbReference type="PROSITE" id="PS50885"/>
    </source>
</evidence>
<keyword evidence="6" id="KW-0812">Transmembrane</keyword>
<keyword evidence="2" id="KW-1003">Cell membrane</keyword>
<proteinExistence type="inferred from homology"/>
<comment type="subcellular location">
    <subcellularLocation>
        <location evidence="1">Cell inner membrane</location>
        <topology evidence="1">Multi-pass membrane protein</topology>
    </subcellularLocation>
</comment>
<evidence type="ECO:0000256" key="2">
    <source>
        <dbReference type="ARBA" id="ARBA00022519"/>
    </source>
</evidence>
<dbReference type="PANTHER" id="PTHR32089">
    <property type="entry name" value="METHYL-ACCEPTING CHEMOTAXIS PROTEIN MCPB"/>
    <property type="match status" value="1"/>
</dbReference>
<accession>A0ABQ4SG70</accession>
<keyword evidence="11" id="KW-1185">Reference proteome</keyword>
<dbReference type="InterPro" id="IPR004090">
    <property type="entry name" value="Chemotax_Me-accpt_rcpt"/>
</dbReference>
<dbReference type="SUPFAM" id="SSF58104">
    <property type="entry name" value="Methyl-accepting chemotaxis protein (MCP) signaling domain"/>
    <property type="match status" value="1"/>
</dbReference>
<name>A0ABQ4SG70_9HYPH</name>
<evidence type="ECO:0008006" key="12">
    <source>
        <dbReference type="Google" id="ProtNLM"/>
    </source>
</evidence>
<organism evidence="10 11">
    <name type="scientific">Methylobacterium isbiliense</name>
    <dbReference type="NCBI Taxonomy" id="315478"/>
    <lineage>
        <taxon>Bacteria</taxon>
        <taxon>Pseudomonadati</taxon>
        <taxon>Pseudomonadota</taxon>
        <taxon>Alphaproteobacteria</taxon>
        <taxon>Hyphomicrobiales</taxon>
        <taxon>Methylobacteriaceae</taxon>
        <taxon>Methylobacterium</taxon>
    </lineage>
</organism>
<evidence type="ECO:0000313" key="11">
    <source>
        <dbReference type="Proteomes" id="UP001055153"/>
    </source>
</evidence>